<name>A0A084FVI8_PSEDA</name>
<dbReference type="Proteomes" id="UP000028545">
    <property type="component" value="Unassembled WGS sequence"/>
</dbReference>
<gene>
    <name evidence="4" type="ORF">SAPIO_CDS10487</name>
</gene>
<evidence type="ECO:0000256" key="2">
    <source>
        <dbReference type="SAM" id="MobiDB-lite"/>
    </source>
</evidence>
<dbReference type="PANTHER" id="PTHR12205:SF0">
    <property type="entry name" value="CENTROMERE_KINETOCHORE PROTEIN ZW10 HOMOLOG"/>
    <property type="match status" value="1"/>
</dbReference>
<reference evidence="4 5" key="1">
    <citation type="journal article" date="2014" name="Genome Announc.">
        <title>Draft genome sequence of the pathogenic fungus Scedosporium apiospermum.</title>
        <authorList>
            <person name="Vandeputte P."/>
            <person name="Ghamrawi S."/>
            <person name="Rechenmann M."/>
            <person name="Iltis A."/>
            <person name="Giraud S."/>
            <person name="Fleury M."/>
            <person name="Thornton C."/>
            <person name="Delhaes L."/>
            <person name="Meyer W."/>
            <person name="Papon N."/>
            <person name="Bouchara J.P."/>
        </authorList>
    </citation>
    <scope>NUCLEOTIDE SEQUENCE [LARGE SCALE GENOMIC DNA]</scope>
    <source>
        <strain evidence="4 5">IHEM 14462</strain>
    </source>
</reference>
<dbReference type="AlphaFoldDB" id="A0A084FVI8"/>
<dbReference type="GO" id="GO:0006888">
    <property type="term" value="P:endoplasmic reticulum to Golgi vesicle-mediated transport"/>
    <property type="evidence" value="ECO:0007669"/>
    <property type="project" value="TreeGrafter"/>
</dbReference>
<dbReference type="GO" id="GO:1990423">
    <property type="term" value="C:RZZ complex"/>
    <property type="evidence" value="ECO:0007669"/>
    <property type="project" value="TreeGrafter"/>
</dbReference>
<dbReference type="HOGENOM" id="CLU_006571_0_0_1"/>
<dbReference type="Gene3D" id="1.10.357.150">
    <property type="match status" value="1"/>
</dbReference>
<dbReference type="Pfam" id="PF22766">
    <property type="entry name" value="ZW10_C2"/>
    <property type="match status" value="1"/>
</dbReference>
<proteinExistence type="predicted"/>
<comment type="caution">
    <text evidence="4">The sequence shown here is derived from an EMBL/GenBank/DDBJ whole genome shotgun (WGS) entry which is preliminary data.</text>
</comment>
<dbReference type="OrthoDB" id="534815at2759"/>
<feature type="domain" description="ZW10 C-terminal helical" evidence="3">
    <location>
        <begin position="705"/>
        <end position="856"/>
    </location>
</feature>
<feature type="compositionally biased region" description="Acidic residues" evidence="2">
    <location>
        <begin position="444"/>
        <end position="458"/>
    </location>
</feature>
<evidence type="ECO:0000313" key="5">
    <source>
        <dbReference type="Proteomes" id="UP000028545"/>
    </source>
</evidence>
<feature type="region of interest" description="Disordered" evidence="2">
    <location>
        <begin position="444"/>
        <end position="548"/>
    </location>
</feature>
<dbReference type="GeneID" id="27719688"/>
<protein>
    <recommendedName>
        <fullName evidence="3">ZW10 C-terminal helical domain-containing protein</fullName>
    </recommendedName>
</protein>
<dbReference type="PANTHER" id="PTHR12205">
    <property type="entry name" value="CENTROMERE/KINETOCHORE PROTEIN ZW10"/>
    <property type="match status" value="1"/>
</dbReference>
<dbReference type="VEuPathDB" id="FungiDB:SAPIO_CDS10487"/>
<dbReference type="OMA" id="REVQYSQ"/>
<dbReference type="InterPro" id="IPR046362">
    <property type="entry name" value="Zw10/DSL1_C_sf"/>
</dbReference>
<sequence>MASASSANGIGDAIVAFTLDGRFPESEDISSLPITSESLPPALAALAKTRTDLEKEVHEINEDTKDDVSSWVRNAKSLQEDIVRSKVIANDIIRQSETPDVSGKAIEDAESRVEFLSREVQYTRQLQETLQSIKHVNELLSKAEEASNERRVLDSLHLLEQSWAAMDGLPIGKTCRAVKLLNVRSFELKSRVHEVLDQVWKDLVNVDIDNNLIRIQEHDDGNQLSLADAVIGLRAYKEVEERMEQLWHNLDGAILTPRMNLTSSTLPSIVADTNTLSLSGEASTSAEELFADLSLVFSFLAQRLPADLLEILCSVMMGDVTTRIVKVWLDSAIPPALKDVDKFQDVIKSAEQFCAVLDAHGYTGFEDLKNWVNNAPTIWLSKCRETALDSVRSKLSSGIGKSKAVEKIEKQMVSLAEGKELAKSGTVKSSANEQDWDSAWGFDEEMEEEPEEAPEPTPDEAAPVASAEDDGADAWGWDDGPEDVPEEEAVAEAEGPSVEKMDEDDEAADAWGWGEEDTVEEPPPPPEPKKQPAATRRKETRTRDEHETREMVLKETYHISSMPEPVLSLIFAILEDGAALTGPGNETNLVASAASGLFGVPTLALALFRAISPYYYSLDVGGSMYLYNDAMYLAEKLAEFSKEWKAREDLSVRARNMLRIDNEVKNLQSFANRAYSTEMATQKTVIRDLLGGTHSLMHQEEMESCVDSTVARVRAMAVTWDDILARSVWCQAVGSLVDTLATKVISDVMDMSSIGQDEAYNIANLIAKVTELDDLFLPSKLSGREAESSAGEVALTAQYAPSWLRLQYLSEVLQSNLNEVRYLWFESELSLYFSAEEVVDLVNASFEVNARSREVIREIGERPHPRVE</sequence>
<dbReference type="GO" id="GO:0007094">
    <property type="term" value="P:mitotic spindle assembly checkpoint signaling"/>
    <property type="evidence" value="ECO:0007669"/>
    <property type="project" value="TreeGrafter"/>
</dbReference>
<dbReference type="KEGG" id="sapo:SAPIO_CDS10487"/>
<keyword evidence="5" id="KW-1185">Reference proteome</keyword>
<evidence type="ECO:0000313" key="4">
    <source>
        <dbReference type="EMBL" id="KEZ39100.1"/>
    </source>
</evidence>
<feature type="compositionally biased region" description="Acidic residues" evidence="2">
    <location>
        <begin position="479"/>
        <end position="491"/>
    </location>
</feature>
<keyword evidence="1" id="KW-0175">Coiled coil</keyword>
<evidence type="ECO:0000259" key="3">
    <source>
        <dbReference type="Pfam" id="PF22766"/>
    </source>
</evidence>
<organism evidence="4 5">
    <name type="scientific">Pseudallescheria apiosperma</name>
    <name type="common">Scedosporium apiospermum</name>
    <dbReference type="NCBI Taxonomy" id="563466"/>
    <lineage>
        <taxon>Eukaryota</taxon>
        <taxon>Fungi</taxon>
        <taxon>Dikarya</taxon>
        <taxon>Ascomycota</taxon>
        <taxon>Pezizomycotina</taxon>
        <taxon>Sordariomycetes</taxon>
        <taxon>Hypocreomycetidae</taxon>
        <taxon>Microascales</taxon>
        <taxon>Microascaceae</taxon>
        <taxon>Scedosporium</taxon>
    </lineage>
</organism>
<dbReference type="RefSeq" id="XP_016638899.1">
    <property type="nucleotide sequence ID" value="XM_016784070.1"/>
</dbReference>
<feature type="coiled-coil region" evidence="1">
    <location>
        <begin position="106"/>
        <end position="156"/>
    </location>
</feature>
<dbReference type="EMBL" id="JOWA01000165">
    <property type="protein sequence ID" value="KEZ39100.1"/>
    <property type="molecule type" value="Genomic_DNA"/>
</dbReference>
<evidence type="ECO:0000256" key="1">
    <source>
        <dbReference type="SAM" id="Coils"/>
    </source>
</evidence>
<accession>A0A084FVI8</accession>
<dbReference type="InterPro" id="IPR055148">
    <property type="entry name" value="ZW10_C_2"/>
</dbReference>
<feature type="compositionally biased region" description="Acidic residues" evidence="2">
    <location>
        <begin position="501"/>
        <end position="520"/>
    </location>
</feature>
<dbReference type="GO" id="GO:0005737">
    <property type="term" value="C:cytoplasm"/>
    <property type="evidence" value="ECO:0007669"/>
    <property type="project" value="GOC"/>
</dbReference>